<accession>A0A6S7G5M8</accession>
<organism evidence="1 2">
    <name type="scientific">Paramuricea clavata</name>
    <name type="common">Red gorgonian</name>
    <name type="synonym">Violescent sea-whip</name>
    <dbReference type="NCBI Taxonomy" id="317549"/>
    <lineage>
        <taxon>Eukaryota</taxon>
        <taxon>Metazoa</taxon>
        <taxon>Cnidaria</taxon>
        <taxon>Anthozoa</taxon>
        <taxon>Octocorallia</taxon>
        <taxon>Malacalcyonacea</taxon>
        <taxon>Plexauridae</taxon>
        <taxon>Paramuricea</taxon>
    </lineage>
</organism>
<name>A0A6S7G5M8_PARCT</name>
<gene>
    <name evidence="1" type="ORF">PACLA_8A044284</name>
</gene>
<feature type="non-terminal residue" evidence="1">
    <location>
        <position position="95"/>
    </location>
</feature>
<protein>
    <submittedName>
        <fullName evidence="1">Uncharacterized protein</fullName>
    </submittedName>
</protein>
<reference evidence="1" key="1">
    <citation type="submission" date="2020-04" db="EMBL/GenBank/DDBJ databases">
        <authorList>
            <person name="Alioto T."/>
            <person name="Alioto T."/>
            <person name="Gomez Garrido J."/>
        </authorList>
    </citation>
    <scope>NUCLEOTIDE SEQUENCE</scope>
    <source>
        <strain evidence="1">A484AB</strain>
    </source>
</reference>
<keyword evidence="2" id="KW-1185">Reference proteome</keyword>
<dbReference type="AlphaFoldDB" id="A0A6S7G5M8"/>
<sequence length="95" mass="10382">MDSMVNEFAVILDVKNKAIHARDVIINELQQKLKALESRNQLSNNSRIVDVEGNIQKADSGQSAINSSARADAWSTQPLDNILPNSSTINGTCIM</sequence>
<evidence type="ECO:0000313" key="1">
    <source>
        <dbReference type="EMBL" id="CAB3985883.1"/>
    </source>
</evidence>
<comment type="caution">
    <text evidence="1">The sequence shown here is derived from an EMBL/GenBank/DDBJ whole genome shotgun (WGS) entry which is preliminary data.</text>
</comment>
<dbReference type="Proteomes" id="UP001152795">
    <property type="component" value="Unassembled WGS sequence"/>
</dbReference>
<evidence type="ECO:0000313" key="2">
    <source>
        <dbReference type="Proteomes" id="UP001152795"/>
    </source>
</evidence>
<dbReference type="EMBL" id="CACRXK020000933">
    <property type="protein sequence ID" value="CAB3985883.1"/>
    <property type="molecule type" value="Genomic_DNA"/>
</dbReference>
<proteinExistence type="predicted"/>